<feature type="region of interest" description="Disordered" evidence="1">
    <location>
        <begin position="1"/>
        <end position="74"/>
    </location>
</feature>
<dbReference type="InterPro" id="IPR053105">
    <property type="entry name" value="Class_V-like_SAM-MTase"/>
</dbReference>
<evidence type="ECO:0000259" key="2">
    <source>
        <dbReference type="PROSITE" id="PS50280"/>
    </source>
</evidence>
<evidence type="ECO:0000313" key="3">
    <source>
        <dbReference type="EMBL" id="OJJ48321.1"/>
    </source>
</evidence>
<dbReference type="PROSITE" id="PS50280">
    <property type="entry name" value="SET"/>
    <property type="match status" value="1"/>
</dbReference>
<feature type="compositionally biased region" description="Low complexity" evidence="1">
    <location>
        <begin position="1"/>
        <end position="38"/>
    </location>
</feature>
<dbReference type="Pfam" id="PF00856">
    <property type="entry name" value="SET"/>
    <property type="match status" value="1"/>
</dbReference>
<dbReference type="AlphaFoldDB" id="A0A1L9SMK0"/>
<evidence type="ECO:0000313" key="4">
    <source>
        <dbReference type="Proteomes" id="UP000184188"/>
    </source>
</evidence>
<dbReference type="SMART" id="SM00317">
    <property type="entry name" value="SET"/>
    <property type="match status" value="1"/>
</dbReference>
<dbReference type="Proteomes" id="UP000184188">
    <property type="component" value="Unassembled WGS sequence"/>
</dbReference>
<dbReference type="PANTHER" id="PTHR47250:SF3">
    <property type="entry name" value="HISTONE-LYSINE N-METHYLTRANSFERASE SET-6"/>
    <property type="match status" value="1"/>
</dbReference>
<proteinExistence type="predicted"/>
<reference evidence="4" key="1">
    <citation type="journal article" date="2017" name="Genome Biol.">
        <title>Comparative genomics reveals high biological diversity and specific adaptations in the industrially and medically important fungal genus Aspergillus.</title>
        <authorList>
            <person name="de Vries R.P."/>
            <person name="Riley R."/>
            <person name="Wiebenga A."/>
            <person name="Aguilar-Osorio G."/>
            <person name="Amillis S."/>
            <person name="Uchima C.A."/>
            <person name="Anderluh G."/>
            <person name="Asadollahi M."/>
            <person name="Askin M."/>
            <person name="Barry K."/>
            <person name="Battaglia E."/>
            <person name="Bayram O."/>
            <person name="Benocci T."/>
            <person name="Braus-Stromeyer S.A."/>
            <person name="Caldana C."/>
            <person name="Canovas D."/>
            <person name="Cerqueira G.C."/>
            <person name="Chen F."/>
            <person name="Chen W."/>
            <person name="Choi C."/>
            <person name="Clum A."/>
            <person name="Dos Santos R.A."/>
            <person name="Damasio A.R."/>
            <person name="Diallinas G."/>
            <person name="Emri T."/>
            <person name="Fekete E."/>
            <person name="Flipphi M."/>
            <person name="Freyberg S."/>
            <person name="Gallo A."/>
            <person name="Gournas C."/>
            <person name="Habgood R."/>
            <person name="Hainaut M."/>
            <person name="Harispe M.L."/>
            <person name="Henrissat B."/>
            <person name="Hilden K.S."/>
            <person name="Hope R."/>
            <person name="Hossain A."/>
            <person name="Karabika E."/>
            <person name="Karaffa L."/>
            <person name="Karanyi Z."/>
            <person name="Krasevec N."/>
            <person name="Kuo A."/>
            <person name="Kusch H."/>
            <person name="LaButti K."/>
            <person name="Lagendijk E.L."/>
            <person name="Lapidus A."/>
            <person name="Levasseur A."/>
            <person name="Lindquist E."/>
            <person name="Lipzen A."/>
            <person name="Logrieco A.F."/>
            <person name="MacCabe A."/>
            <person name="Maekelae M.R."/>
            <person name="Malavazi I."/>
            <person name="Melin P."/>
            <person name="Meyer V."/>
            <person name="Mielnichuk N."/>
            <person name="Miskei M."/>
            <person name="Molnar A.P."/>
            <person name="Mule G."/>
            <person name="Ngan C.Y."/>
            <person name="Orejas M."/>
            <person name="Orosz E."/>
            <person name="Ouedraogo J.P."/>
            <person name="Overkamp K.M."/>
            <person name="Park H.-S."/>
            <person name="Perrone G."/>
            <person name="Piumi F."/>
            <person name="Punt P.J."/>
            <person name="Ram A.F."/>
            <person name="Ramon A."/>
            <person name="Rauscher S."/>
            <person name="Record E."/>
            <person name="Riano-Pachon D.M."/>
            <person name="Robert V."/>
            <person name="Roehrig J."/>
            <person name="Ruller R."/>
            <person name="Salamov A."/>
            <person name="Salih N.S."/>
            <person name="Samson R.A."/>
            <person name="Sandor E."/>
            <person name="Sanguinetti M."/>
            <person name="Schuetze T."/>
            <person name="Sepcic K."/>
            <person name="Shelest E."/>
            <person name="Sherlock G."/>
            <person name="Sophianopoulou V."/>
            <person name="Squina F.M."/>
            <person name="Sun H."/>
            <person name="Susca A."/>
            <person name="Todd R.B."/>
            <person name="Tsang A."/>
            <person name="Unkles S.E."/>
            <person name="van de Wiele N."/>
            <person name="van Rossen-Uffink D."/>
            <person name="Oliveira J.V."/>
            <person name="Vesth T.C."/>
            <person name="Visser J."/>
            <person name="Yu J.-H."/>
            <person name="Zhou M."/>
            <person name="Andersen M.R."/>
            <person name="Archer D.B."/>
            <person name="Baker S.E."/>
            <person name="Benoit I."/>
            <person name="Brakhage A.A."/>
            <person name="Braus G.H."/>
            <person name="Fischer R."/>
            <person name="Frisvad J.C."/>
            <person name="Goldman G.H."/>
            <person name="Houbraken J."/>
            <person name="Oakley B."/>
            <person name="Pocsi I."/>
            <person name="Scazzocchio C."/>
            <person name="Seiboth B."/>
            <person name="vanKuyk P.A."/>
            <person name="Wortman J."/>
            <person name="Dyer P.S."/>
            <person name="Grigoriev I.V."/>
        </authorList>
    </citation>
    <scope>NUCLEOTIDE SEQUENCE [LARGE SCALE GENOMIC DNA]</scope>
    <source>
        <strain evidence="4">CBS 506.65</strain>
    </source>
</reference>
<organism evidence="3 4">
    <name type="scientific">Penicilliopsis zonata CBS 506.65</name>
    <dbReference type="NCBI Taxonomy" id="1073090"/>
    <lineage>
        <taxon>Eukaryota</taxon>
        <taxon>Fungi</taxon>
        <taxon>Dikarya</taxon>
        <taxon>Ascomycota</taxon>
        <taxon>Pezizomycotina</taxon>
        <taxon>Eurotiomycetes</taxon>
        <taxon>Eurotiomycetidae</taxon>
        <taxon>Eurotiales</taxon>
        <taxon>Aspergillaceae</taxon>
        <taxon>Penicilliopsis</taxon>
    </lineage>
</organism>
<feature type="domain" description="SET" evidence="2">
    <location>
        <begin position="314"/>
        <end position="427"/>
    </location>
</feature>
<name>A0A1L9SMK0_9EURO</name>
<dbReference type="VEuPathDB" id="FungiDB:ASPZODRAFT_62153"/>
<keyword evidence="4" id="KW-1185">Reference proteome</keyword>
<accession>A0A1L9SMK0</accession>
<dbReference type="RefSeq" id="XP_022582831.1">
    <property type="nucleotide sequence ID" value="XM_022729059.1"/>
</dbReference>
<gene>
    <name evidence="3" type="ORF">ASPZODRAFT_62153</name>
</gene>
<sequence>MSASSPWRRSPSSSLISLSSSPRKRSSSSPDTTISPSSPRKRVRFGSRTRIYPDGSSCSSRVSSARASSVETSDETEYTSTDTLLILAAIYHDIAIVCLNRKAASSGHDPLPYEKDSVSAAKFVDRAITVNELLKVELLQKNFPTSEDLNEATAVRIAWSRVGFRIFAICAWSQAFRQVCRMGSSELRRKLFGLMARNMTSIRTFARLRGLDWRGPLLKHGKHRSRKIDHRLRPRPKIRADHPHEVYIALNKKLRVPTDASGNKRVHIDQSIFRPKFWPSKTQDPTKRRSVDGTCDICSSEDLCDCTLDSRAGEMVELVEYPGKGIGVRSLANFKAGDILGEFAGEICPDDYDDDPVYALVQQSKTDSETAIAVISPMRFGNWTRYINHSCNASTSFERRTVGNRTIMTVEASRDIGMYEEITINYGSDYWKNKTCKCGEEGCISSYHSESEGSNSN</sequence>
<feature type="compositionally biased region" description="Low complexity" evidence="1">
    <location>
        <begin position="56"/>
        <end position="71"/>
    </location>
</feature>
<dbReference type="Gene3D" id="2.170.270.10">
    <property type="entry name" value="SET domain"/>
    <property type="match status" value="1"/>
</dbReference>
<dbReference type="EMBL" id="KV878339">
    <property type="protein sequence ID" value="OJJ48321.1"/>
    <property type="molecule type" value="Genomic_DNA"/>
</dbReference>
<dbReference type="InterPro" id="IPR001214">
    <property type="entry name" value="SET_dom"/>
</dbReference>
<dbReference type="OrthoDB" id="308383at2759"/>
<protein>
    <recommendedName>
        <fullName evidence="2">SET domain-containing protein</fullName>
    </recommendedName>
</protein>
<dbReference type="InterPro" id="IPR046341">
    <property type="entry name" value="SET_dom_sf"/>
</dbReference>
<evidence type="ECO:0000256" key="1">
    <source>
        <dbReference type="SAM" id="MobiDB-lite"/>
    </source>
</evidence>
<dbReference type="SUPFAM" id="SSF82199">
    <property type="entry name" value="SET domain"/>
    <property type="match status" value="1"/>
</dbReference>
<dbReference type="GeneID" id="34615523"/>
<dbReference type="STRING" id="1073090.A0A1L9SMK0"/>
<dbReference type="PANTHER" id="PTHR47250">
    <property type="entry name" value="HISTONE-LYSINE N-METHYLTRANSFERASE SET-6"/>
    <property type="match status" value="1"/>
</dbReference>